<feature type="transmembrane region" description="Helical" evidence="2">
    <location>
        <begin position="49"/>
        <end position="72"/>
    </location>
</feature>
<feature type="transmembrane region" description="Helical" evidence="2">
    <location>
        <begin position="163"/>
        <end position="188"/>
    </location>
</feature>
<gene>
    <name evidence="4" type="ORF">PYCCODRAFT_1471144</name>
</gene>
<dbReference type="EMBL" id="KZ084139">
    <property type="protein sequence ID" value="OSC98371.1"/>
    <property type="molecule type" value="Genomic_DNA"/>
</dbReference>
<feature type="transmembrane region" description="Helical" evidence="2">
    <location>
        <begin position="115"/>
        <end position="138"/>
    </location>
</feature>
<keyword evidence="5" id="KW-1185">Reference proteome</keyword>
<dbReference type="AlphaFoldDB" id="A0A1Y2IER7"/>
<evidence type="ECO:0000313" key="4">
    <source>
        <dbReference type="EMBL" id="OSC98371.1"/>
    </source>
</evidence>
<feature type="transmembrane region" description="Helical" evidence="2">
    <location>
        <begin position="218"/>
        <end position="241"/>
    </location>
</feature>
<dbReference type="Proteomes" id="UP000193067">
    <property type="component" value="Unassembled WGS sequence"/>
</dbReference>
<feature type="region of interest" description="Disordered" evidence="1">
    <location>
        <begin position="301"/>
        <end position="344"/>
    </location>
</feature>
<keyword evidence="2" id="KW-1133">Transmembrane helix</keyword>
<dbReference type="Pfam" id="PF20151">
    <property type="entry name" value="DUF6533"/>
    <property type="match status" value="1"/>
</dbReference>
<evidence type="ECO:0000256" key="1">
    <source>
        <dbReference type="SAM" id="MobiDB-lite"/>
    </source>
</evidence>
<feature type="transmembrane region" description="Helical" evidence="2">
    <location>
        <begin position="84"/>
        <end position="103"/>
    </location>
</feature>
<accession>A0A1Y2IER7</accession>
<feature type="domain" description="DUF6533" evidence="3">
    <location>
        <begin position="19"/>
        <end position="63"/>
    </location>
</feature>
<organism evidence="4 5">
    <name type="scientific">Trametes coccinea (strain BRFM310)</name>
    <name type="common">Pycnoporus coccineus</name>
    <dbReference type="NCBI Taxonomy" id="1353009"/>
    <lineage>
        <taxon>Eukaryota</taxon>
        <taxon>Fungi</taxon>
        <taxon>Dikarya</taxon>
        <taxon>Basidiomycota</taxon>
        <taxon>Agaricomycotina</taxon>
        <taxon>Agaricomycetes</taxon>
        <taxon>Polyporales</taxon>
        <taxon>Polyporaceae</taxon>
        <taxon>Trametes</taxon>
    </lineage>
</organism>
<protein>
    <recommendedName>
        <fullName evidence="3">DUF6533 domain-containing protein</fullName>
    </recommendedName>
</protein>
<dbReference type="OrthoDB" id="2756746at2759"/>
<proteinExistence type="predicted"/>
<evidence type="ECO:0000259" key="3">
    <source>
        <dbReference type="Pfam" id="PF20151"/>
    </source>
</evidence>
<evidence type="ECO:0000256" key="2">
    <source>
        <dbReference type="SAM" id="Phobius"/>
    </source>
</evidence>
<reference evidence="4 5" key="1">
    <citation type="journal article" date="2015" name="Biotechnol. Biofuels">
        <title>Enhanced degradation of softwood versus hardwood by the white-rot fungus Pycnoporus coccineus.</title>
        <authorList>
            <person name="Couturier M."/>
            <person name="Navarro D."/>
            <person name="Chevret D."/>
            <person name="Henrissat B."/>
            <person name="Piumi F."/>
            <person name="Ruiz-Duenas F.J."/>
            <person name="Martinez A.T."/>
            <person name="Grigoriev I.V."/>
            <person name="Riley R."/>
            <person name="Lipzen A."/>
            <person name="Berrin J.G."/>
            <person name="Master E.R."/>
            <person name="Rosso M.N."/>
        </authorList>
    </citation>
    <scope>NUCLEOTIDE SEQUENCE [LARGE SCALE GENOMIC DNA]</scope>
    <source>
        <strain evidence="4 5">BRFM310</strain>
    </source>
</reference>
<keyword evidence="2" id="KW-0812">Transmembrane</keyword>
<feature type="transmembrane region" description="Helical" evidence="2">
    <location>
        <begin position="6"/>
        <end position="29"/>
    </location>
</feature>
<name>A0A1Y2IER7_TRAC3</name>
<sequence>MSSDDISYLVATLYQSNICAISATVLLLYDWSLTLDREMQLVWSQRKGLAAVLYMSGRLVTPISYLASMLLWSPVTPPSQTCRQTILVEQVTGLLPYVFWGVFSSFRAHALSARNWVLAATVLMLALVPVGLNSYIYYYSQAVNYAPPIGCEELYDGPNTSTVFISIISYCSRGSIVLSECIVILLTWREAGFSFGRSAGHGQESASSVRKARSIRDVLFLNGTMCFGASLVMNALTLGLLAAGDNADQATELFAYFRDAITSILASRFLLDLLEIGSVGDSASEDSSAVFSTQVSNGSLSTGQTMFHDEDEDAFNHDSEDPVDDVAAIGDSPGHSPHRPVDSV</sequence>
<keyword evidence="2" id="KW-0472">Membrane</keyword>
<evidence type="ECO:0000313" key="5">
    <source>
        <dbReference type="Proteomes" id="UP000193067"/>
    </source>
</evidence>
<dbReference type="InterPro" id="IPR045340">
    <property type="entry name" value="DUF6533"/>
</dbReference>